<evidence type="ECO:0000313" key="2">
    <source>
        <dbReference type="Proteomes" id="UP000694892"/>
    </source>
</evidence>
<protein>
    <submittedName>
        <fullName evidence="1">Uncharacterized protein</fullName>
    </submittedName>
</protein>
<reference evidence="2" key="1">
    <citation type="journal article" date="2016" name="Nature">
        <title>Genome evolution in the allotetraploid frog Xenopus laevis.</title>
        <authorList>
            <person name="Session A.M."/>
            <person name="Uno Y."/>
            <person name="Kwon T."/>
            <person name="Chapman J.A."/>
            <person name="Toyoda A."/>
            <person name="Takahashi S."/>
            <person name="Fukui A."/>
            <person name="Hikosaka A."/>
            <person name="Suzuki A."/>
            <person name="Kondo M."/>
            <person name="van Heeringen S.J."/>
            <person name="Quigley I."/>
            <person name="Heinz S."/>
            <person name="Ogino H."/>
            <person name="Ochi H."/>
            <person name="Hellsten U."/>
            <person name="Lyons J.B."/>
            <person name="Simakov O."/>
            <person name="Putnam N."/>
            <person name="Stites J."/>
            <person name="Kuroki Y."/>
            <person name="Tanaka T."/>
            <person name="Michiue T."/>
            <person name="Watanabe M."/>
            <person name="Bogdanovic O."/>
            <person name="Lister R."/>
            <person name="Georgiou G."/>
            <person name="Paranjpe S.S."/>
            <person name="van Kruijsbergen I."/>
            <person name="Shu S."/>
            <person name="Carlson J."/>
            <person name="Kinoshita T."/>
            <person name="Ohta Y."/>
            <person name="Mawaribuchi S."/>
            <person name="Jenkins J."/>
            <person name="Grimwood J."/>
            <person name="Schmutz J."/>
            <person name="Mitros T."/>
            <person name="Mozaffari S.V."/>
            <person name="Suzuki Y."/>
            <person name="Haramoto Y."/>
            <person name="Yamamoto T.S."/>
            <person name="Takagi C."/>
            <person name="Heald R."/>
            <person name="Miller K."/>
            <person name="Haudenschild C."/>
            <person name="Kitzman J."/>
            <person name="Nakayama T."/>
            <person name="Izutsu Y."/>
            <person name="Robert J."/>
            <person name="Fortriede J."/>
            <person name="Burns K."/>
            <person name="Lotay V."/>
            <person name="Karimi K."/>
            <person name="Yasuoka Y."/>
            <person name="Dichmann D.S."/>
            <person name="Flajnik M.F."/>
            <person name="Houston D.W."/>
            <person name="Shendure J."/>
            <person name="DuPasquier L."/>
            <person name="Vize P.D."/>
            <person name="Zorn A.M."/>
            <person name="Ito M."/>
            <person name="Marcotte E.M."/>
            <person name="Wallingford J.B."/>
            <person name="Ito Y."/>
            <person name="Asashima M."/>
            <person name="Ueno N."/>
            <person name="Matsuda Y."/>
            <person name="Veenstra G.J."/>
            <person name="Fujiyama A."/>
            <person name="Harland R.M."/>
            <person name="Taira M."/>
            <person name="Rokhsar D.S."/>
        </authorList>
    </citation>
    <scope>NUCLEOTIDE SEQUENCE [LARGE SCALE GENOMIC DNA]</scope>
    <source>
        <strain evidence="2">J</strain>
    </source>
</reference>
<sequence>MQRSSFNHSQCSLKPPGSFLLYHRPPNCVISSSTVILWVIVSTKRGDHYTSGFVYWGTLVINQESSGAHYMGILQNVCCIKREIYLMIKKGVFSIYCP</sequence>
<accession>A0A974HQ56</accession>
<evidence type="ECO:0000313" key="1">
    <source>
        <dbReference type="EMBL" id="OCT86239.1"/>
    </source>
</evidence>
<gene>
    <name evidence="1" type="ORF">XELAEV_18019931mg</name>
</gene>
<dbReference type="AlphaFoldDB" id="A0A974HQ56"/>
<dbReference type="Proteomes" id="UP000694892">
    <property type="component" value="Chromosome 3S"/>
</dbReference>
<organism evidence="1 2">
    <name type="scientific">Xenopus laevis</name>
    <name type="common">African clawed frog</name>
    <dbReference type="NCBI Taxonomy" id="8355"/>
    <lineage>
        <taxon>Eukaryota</taxon>
        <taxon>Metazoa</taxon>
        <taxon>Chordata</taxon>
        <taxon>Craniata</taxon>
        <taxon>Vertebrata</taxon>
        <taxon>Euteleostomi</taxon>
        <taxon>Amphibia</taxon>
        <taxon>Batrachia</taxon>
        <taxon>Anura</taxon>
        <taxon>Pipoidea</taxon>
        <taxon>Pipidae</taxon>
        <taxon>Xenopodinae</taxon>
        <taxon>Xenopus</taxon>
        <taxon>Xenopus</taxon>
    </lineage>
</organism>
<proteinExistence type="predicted"/>
<name>A0A974HQ56_XENLA</name>
<dbReference type="EMBL" id="CM004471">
    <property type="protein sequence ID" value="OCT86239.1"/>
    <property type="molecule type" value="Genomic_DNA"/>
</dbReference>